<keyword evidence="2" id="KW-1185">Reference proteome</keyword>
<dbReference type="PANTHER" id="PTHR33018:SF31">
    <property type="entry name" value="TRANSPOSASE, PTTA_EN_SPM, PLANT"/>
    <property type="match status" value="1"/>
</dbReference>
<evidence type="ECO:0000313" key="1">
    <source>
        <dbReference type="EMBL" id="TQD85212.1"/>
    </source>
</evidence>
<reference evidence="1 2" key="1">
    <citation type="journal article" date="2019" name="G3 (Bethesda)">
        <title>Sequencing of a Wild Apple (Malus baccata) Genome Unravels the Differences Between Cultivated and Wild Apple Species Regarding Disease Resistance and Cold Tolerance.</title>
        <authorList>
            <person name="Chen X."/>
        </authorList>
    </citation>
    <scope>NUCLEOTIDE SEQUENCE [LARGE SCALE GENOMIC DNA]</scope>
    <source>
        <strain evidence="2">cv. Shandingzi</strain>
        <tissue evidence="1">Leaves</tissue>
    </source>
</reference>
<protein>
    <recommendedName>
        <fullName evidence="3">Transposase Tnp1/En/Spm-like domain-containing protein</fullName>
    </recommendedName>
</protein>
<name>A0A540LG00_MALBA</name>
<dbReference type="PANTHER" id="PTHR33018">
    <property type="entry name" value="OS10G0338966 PROTEIN-RELATED"/>
    <property type="match status" value="1"/>
</dbReference>
<sequence length="452" mass="51976">MKKAFIVHSNSRADVLKSAAKTWRTFKSSLTCEYILKFKDQPEVLKKPPEIYDFIRQPVWDEFVRSRLTKKHMKIHEEQSRRRAKHKYPHRLSRKGYARLEEQIKSANGITADIDRSVLWKLGRVDKKGNYTNEMVKVRADKIDEVTKAVEDGTLRTSGSNDILTIALETPEYSGRVRGVGTGISHKLYFKTPRCKTQSSQQQMMQTHLEQQSLHIEELNKKFNLIASLLTPDQLSKMQELVQSNVVQSNHISEKASCTAKKEKNETSTEKVKQGDLVEIMSKKRAKHDDVLEIMSKKRVKQNVSKSTKTMDKIEAMKVKQKDMQEISDLNIMEKTNKIANSNQKESDIKKYFKVKQSDQQNIYDVNINNETNKIANSMEKISDIKKDVTVPIIMESDLFGNEHTTFIGGDDIIQFCSMAEISTVCISIYIRSWQNLSKGWQKGTKIKCTGS</sequence>
<gene>
    <name evidence="1" type="ORF">C1H46_029230</name>
</gene>
<comment type="caution">
    <text evidence="1">The sequence shown here is derived from an EMBL/GenBank/DDBJ whole genome shotgun (WGS) entry which is preliminary data.</text>
</comment>
<evidence type="ECO:0000313" key="2">
    <source>
        <dbReference type="Proteomes" id="UP000315295"/>
    </source>
</evidence>
<proteinExistence type="predicted"/>
<evidence type="ECO:0008006" key="3">
    <source>
        <dbReference type="Google" id="ProtNLM"/>
    </source>
</evidence>
<dbReference type="EMBL" id="VIEB01000608">
    <property type="protein sequence ID" value="TQD85212.1"/>
    <property type="molecule type" value="Genomic_DNA"/>
</dbReference>
<accession>A0A540LG00</accession>
<organism evidence="1 2">
    <name type="scientific">Malus baccata</name>
    <name type="common">Siberian crab apple</name>
    <name type="synonym">Pyrus baccata</name>
    <dbReference type="NCBI Taxonomy" id="106549"/>
    <lineage>
        <taxon>Eukaryota</taxon>
        <taxon>Viridiplantae</taxon>
        <taxon>Streptophyta</taxon>
        <taxon>Embryophyta</taxon>
        <taxon>Tracheophyta</taxon>
        <taxon>Spermatophyta</taxon>
        <taxon>Magnoliopsida</taxon>
        <taxon>eudicotyledons</taxon>
        <taxon>Gunneridae</taxon>
        <taxon>Pentapetalae</taxon>
        <taxon>rosids</taxon>
        <taxon>fabids</taxon>
        <taxon>Rosales</taxon>
        <taxon>Rosaceae</taxon>
        <taxon>Amygdaloideae</taxon>
        <taxon>Maleae</taxon>
        <taxon>Malus</taxon>
    </lineage>
</organism>
<dbReference type="STRING" id="106549.A0A540LG00"/>
<dbReference type="AlphaFoldDB" id="A0A540LG00"/>
<dbReference type="Proteomes" id="UP000315295">
    <property type="component" value="Unassembled WGS sequence"/>
</dbReference>